<dbReference type="InterPro" id="IPR021903">
    <property type="entry name" value="DUF3515"/>
</dbReference>
<feature type="signal peptide" evidence="1">
    <location>
        <begin position="1"/>
        <end position="25"/>
    </location>
</feature>
<evidence type="ECO:0000313" key="2">
    <source>
        <dbReference type="EMBL" id="KAA1419630.1"/>
    </source>
</evidence>
<reference evidence="2 3" key="2">
    <citation type="submission" date="2019-09" db="EMBL/GenBank/DDBJ databases">
        <authorList>
            <person name="Jin C."/>
        </authorList>
    </citation>
    <scope>NUCLEOTIDE SEQUENCE [LARGE SCALE GENOMIC DNA]</scope>
    <source>
        <strain evidence="2 3">BN130099</strain>
    </source>
</reference>
<reference evidence="2 3" key="1">
    <citation type="submission" date="2019-09" db="EMBL/GenBank/DDBJ databases">
        <title>Nocardioides panacisoli sp. nov., isolated from the soil of a ginseng field.</title>
        <authorList>
            <person name="Cho C."/>
        </authorList>
    </citation>
    <scope>NUCLEOTIDE SEQUENCE [LARGE SCALE GENOMIC DNA]</scope>
    <source>
        <strain evidence="2 3">BN130099</strain>
    </source>
</reference>
<dbReference type="Proteomes" id="UP000325003">
    <property type="component" value="Unassembled WGS sequence"/>
</dbReference>
<dbReference type="AlphaFoldDB" id="A0A5B1LIM3"/>
<gene>
    <name evidence="2" type="ORF">F0U44_08515</name>
</gene>
<comment type="caution">
    <text evidence="2">The sequence shown here is derived from an EMBL/GenBank/DDBJ whole genome shotgun (WGS) entry which is preliminary data.</text>
</comment>
<evidence type="ECO:0000313" key="3">
    <source>
        <dbReference type="Proteomes" id="UP000325003"/>
    </source>
</evidence>
<proteinExistence type="predicted"/>
<sequence length="163" mass="17056">MPGRPHLTVRRAGLLIGLLLLTACGGPVEVDSPDLDGADADACAAFVDALPSTLADEDQVEIDPADAPAAAYGDPAIVVTCGVDGPEGFGPGSSCEIADKSRWYIPSEQYGDEPRELTLTAAWSRPRVEVVIPADYWPNATAAVMAQLAPLVRELRTVGGRCL</sequence>
<dbReference type="Pfam" id="PF12028">
    <property type="entry name" value="DUF3515"/>
    <property type="match status" value="1"/>
</dbReference>
<name>A0A5B1LIM3_9ACTN</name>
<dbReference type="EMBL" id="VUJV01000003">
    <property type="protein sequence ID" value="KAA1419630.1"/>
    <property type="molecule type" value="Genomic_DNA"/>
</dbReference>
<keyword evidence="3" id="KW-1185">Reference proteome</keyword>
<dbReference type="PROSITE" id="PS51257">
    <property type="entry name" value="PROKAR_LIPOPROTEIN"/>
    <property type="match status" value="1"/>
</dbReference>
<protein>
    <submittedName>
        <fullName evidence="2">DUF3515 family protein</fullName>
    </submittedName>
</protein>
<accession>A0A5B1LIM3</accession>
<organism evidence="2 3">
    <name type="scientific">Nocardioides humilatus</name>
    <dbReference type="NCBI Taxonomy" id="2607660"/>
    <lineage>
        <taxon>Bacteria</taxon>
        <taxon>Bacillati</taxon>
        <taxon>Actinomycetota</taxon>
        <taxon>Actinomycetes</taxon>
        <taxon>Propionibacteriales</taxon>
        <taxon>Nocardioidaceae</taxon>
        <taxon>Nocardioides</taxon>
    </lineage>
</organism>
<feature type="chain" id="PRO_5039414947" evidence="1">
    <location>
        <begin position="26"/>
        <end position="163"/>
    </location>
</feature>
<evidence type="ECO:0000256" key="1">
    <source>
        <dbReference type="SAM" id="SignalP"/>
    </source>
</evidence>
<keyword evidence="1" id="KW-0732">Signal</keyword>